<organism evidence="1 2">
    <name type="scientific">Parastrongyloides trichosuri</name>
    <name type="common">Possum-specific nematode worm</name>
    <dbReference type="NCBI Taxonomy" id="131310"/>
    <lineage>
        <taxon>Eukaryota</taxon>
        <taxon>Metazoa</taxon>
        <taxon>Ecdysozoa</taxon>
        <taxon>Nematoda</taxon>
        <taxon>Chromadorea</taxon>
        <taxon>Rhabditida</taxon>
        <taxon>Tylenchina</taxon>
        <taxon>Panagrolaimomorpha</taxon>
        <taxon>Strongyloidoidea</taxon>
        <taxon>Strongyloididae</taxon>
        <taxon>Parastrongyloides</taxon>
    </lineage>
</organism>
<name>A0A0N4ZZM8_PARTI</name>
<keyword evidence="1" id="KW-1185">Reference proteome</keyword>
<evidence type="ECO:0000313" key="2">
    <source>
        <dbReference type="WBParaSite" id="PTRK_0001443600.1"/>
    </source>
</evidence>
<reference evidence="2" key="1">
    <citation type="submission" date="2016-03" db="UniProtKB">
        <authorList>
            <consortium name="WormBaseParasite"/>
        </authorList>
    </citation>
    <scope>IDENTIFICATION</scope>
</reference>
<accession>A0A0N4ZZM8</accession>
<proteinExistence type="predicted"/>
<dbReference type="WBParaSite" id="PTRK_0001443600.1">
    <property type="protein sequence ID" value="PTRK_0001443600.1"/>
    <property type="gene ID" value="PTRK_0001443600"/>
</dbReference>
<dbReference type="Proteomes" id="UP000038045">
    <property type="component" value="Unplaced"/>
</dbReference>
<sequence length="74" mass="7608">MGGIWQFVAPMAGRSGAAQMVQPDHGAAAGCQSVADAESHDGIFTGTGQRAASCGAMVGKRRLPDFPPFWLCGN</sequence>
<protein>
    <submittedName>
        <fullName evidence="2">Secreted protein</fullName>
    </submittedName>
</protein>
<evidence type="ECO:0000313" key="1">
    <source>
        <dbReference type="Proteomes" id="UP000038045"/>
    </source>
</evidence>
<dbReference type="AlphaFoldDB" id="A0A0N4ZZM8"/>